<evidence type="ECO:0000259" key="1">
    <source>
        <dbReference type="PROSITE" id="PS51834"/>
    </source>
</evidence>
<dbReference type="GO" id="GO:0005096">
    <property type="term" value="F:GTPase activator activity"/>
    <property type="evidence" value="ECO:0007669"/>
    <property type="project" value="InterPro"/>
</dbReference>
<dbReference type="PROSITE" id="PS51834">
    <property type="entry name" value="DENN_FLCN_SMCR8"/>
    <property type="match status" value="1"/>
</dbReference>
<reference evidence="2" key="1">
    <citation type="submission" date="2022-12" db="EMBL/GenBank/DDBJ databases">
        <authorList>
            <person name="Brejova B."/>
        </authorList>
    </citation>
    <scope>NUCLEOTIDE SEQUENCE</scope>
</reference>
<evidence type="ECO:0000313" key="3">
    <source>
        <dbReference type="Proteomes" id="UP001152885"/>
    </source>
</evidence>
<dbReference type="EMBL" id="CANTUO010000006">
    <property type="protein sequence ID" value="CAI5760185.1"/>
    <property type="molecule type" value="Genomic_DNA"/>
</dbReference>
<dbReference type="Pfam" id="PF11704">
    <property type="entry name" value="Folliculin"/>
    <property type="match status" value="1"/>
</dbReference>
<name>A0A9W4TZA1_9ASCO</name>
<dbReference type="PANTHER" id="PTHR31441:SF2">
    <property type="entry name" value="FOLLICULIN"/>
    <property type="match status" value="1"/>
</dbReference>
<proteinExistence type="predicted"/>
<dbReference type="GO" id="GO:1904263">
    <property type="term" value="P:positive regulation of TORC1 signaling"/>
    <property type="evidence" value="ECO:0007669"/>
    <property type="project" value="TreeGrafter"/>
</dbReference>
<dbReference type="PANTHER" id="PTHR31441">
    <property type="entry name" value="FOLLICULIN FAMILY MEMBER"/>
    <property type="match status" value="1"/>
</dbReference>
<dbReference type="InterPro" id="IPR021713">
    <property type="entry name" value="Folliculin"/>
</dbReference>
<protein>
    <recommendedName>
        <fullName evidence="1">UDENN FLCN/SMCR8-type domain-containing protein</fullName>
    </recommendedName>
</protein>
<dbReference type="AlphaFoldDB" id="A0A9W4TZA1"/>
<sequence>MHYPQSTTRYTILSKMIMKSLSVETVSDSSKPIFFGDAINGYCLSRVFNLKDVNARGSERKYSLLVVSDSEMDILNNWDIVNLYFNEWIEILQQKVELELNKLTADSNNEKYLRRGNVKPKSLIELTNDQEIFIKVHLWASELIKDLLK</sequence>
<feature type="domain" description="UDENN FLCN/SMCR8-type" evidence="1">
    <location>
        <begin position="1"/>
        <end position="149"/>
    </location>
</feature>
<comment type="caution">
    <text evidence="2">The sequence shown here is derived from an EMBL/GenBank/DDBJ whole genome shotgun (WGS) entry which is preliminary data.</text>
</comment>
<dbReference type="Proteomes" id="UP001152885">
    <property type="component" value="Unassembled WGS sequence"/>
</dbReference>
<organism evidence="2 3">
    <name type="scientific">Candida verbasci</name>
    <dbReference type="NCBI Taxonomy" id="1227364"/>
    <lineage>
        <taxon>Eukaryota</taxon>
        <taxon>Fungi</taxon>
        <taxon>Dikarya</taxon>
        <taxon>Ascomycota</taxon>
        <taxon>Saccharomycotina</taxon>
        <taxon>Pichiomycetes</taxon>
        <taxon>Debaryomycetaceae</taxon>
        <taxon>Candida/Lodderomyces clade</taxon>
        <taxon>Candida</taxon>
    </lineage>
</organism>
<dbReference type="GO" id="GO:0005829">
    <property type="term" value="C:cytosol"/>
    <property type="evidence" value="ECO:0007669"/>
    <property type="project" value="TreeGrafter"/>
</dbReference>
<dbReference type="OrthoDB" id="5599713at2759"/>
<dbReference type="InterPro" id="IPR037520">
    <property type="entry name" value="Folliculin/SMCR8_longin"/>
</dbReference>
<evidence type="ECO:0000313" key="2">
    <source>
        <dbReference type="EMBL" id="CAI5760185.1"/>
    </source>
</evidence>
<dbReference type="InterPro" id="IPR037521">
    <property type="entry name" value="FLCN/SMCR8_DENN"/>
</dbReference>
<keyword evidence="3" id="KW-1185">Reference proteome</keyword>
<gene>
    <name evidence="2" type="ORF">CANVERA_P4695</name>
</gene>
<accession>A0A9W4TZA1</accession>